<dbReference type="InterPro" id="IPR010992">
    <property type="entry name" value="IHF-like_DNA-bd_dom_sf"/>
</dbReference>
<dbReference type="GO" id="GO:0003677">
    <property type="term" value="F:DNA binding"/>
    <property type="evidence" value="ECO:0007669"/>
    <property type="project" value="UniProtKB-KW"/>
</dbReference>
<dbReference type="GO" id="GO:0030527">
    <property type="term" value="F:structural constituent of chromatin"/>
    <property type="evidence" value="ECO:0007669"/>
    <property type="project" value="InterPro"/>
</dbReference>
<keyword evidence="3 5" id="KW-0238">DNA-binding</keyword>
<evidence type="ECO:0000313" key="5">
    <source>
        <dbReference type="EMBL" id="KAA4746912.1"/>
    </source>
</evidence>
<dbReference type="InterPro" id="IPR000119">
    <property type="entry name" value="Hist_DNA-bd"/>
</dbReference>
<dbReference type="GO" id="GO:0005829">
    <property type="term" value="C:cytosol"/>
    <property type="evidence" value="ECO:0007669"/>
    <property type="project" value="TreeGrafter"/>
</dbReference>
<keyword evidence="2" id="KW-0226">DNA condensation</keyword>
<evidence type="ECO:0000256" key="4">
    <source>
        <dbReference type="RuleBase" id="RU003939"/>
    </source>
</evidence>
<comment type="caution">
    <text evidence="5">The sequence shown here is derived from an EMBL/GenBank/DDBJ whole genome shotgun (WGS) entry which is preliminary data.</text>
</comment>
<evidence type="ECO:0000313" key="6">
    <source>
        <dbReference type="Proteomes" id="UP000479773"/>
    </source>
</evidence>
<dbReference type="PRINTS" id="PR01727">
    <property type="entry name" value="DNABINDINGHU"/>
</dbReference>
<dbReference type="SUPFAM" id="SSF47729">
    <property type="entry name" value="IHF-like DNA-binding proteins"/>
    <property type="match status" value="1"/>
</dbReference>
<dbReference type="InterPro" id="IPR020816">
    <property type="entry name" value="Histone-like_DNA-bd_CS"/>
</dbReference>
<sequence>MNKKELISTIAEKAGLNKSESRKLLNVIIGIVIEEMKKDGKLLLMGFGTFSVKRKPARKGMNPSTFVPIEIPAKKVVIFKPSDCLNSLLKKKRGRKRIVRN</sequence>
<dbReference type="PANTHER" id="PTHR33175:SF3">
    <property type="entry name" value="DNA-BINDING PROTEIN HU-BETA"/>
    <property type="match status" value="1"/>
</dbReference>
<dbReference type="Proteomes" id="UP000479773">
    <property type="component" value="Unassembled WGS sequence"/>
</dbReference>
<reference evidence="5 6" key="1">
    <citation type="journal article" date="2019" name="Nat. Med.">
        <title>A library of human gut bacterial isolates paired with longitudinal multiomics data enables mechanistic microbiome research.</title>
        <authorList>
            <person name="Poyet M."/>
            <person name="Groussin M."/>
            <person name="Gibbons S.M."/>
            <person name="Avila-Pacheco J."/>
            <person name="Jiang X."/>
            <person name="Kearney S.M."/>
            <person name="Perrotta A.R."/>
            <person name="Berdy B."/>
            <person name="Zhao S."/>
            <person name="Lieberman T.D."/>
            <person name="Swanson P.K."/>
            <person name="Smith M."/>
            <person name="Roesemann S."/>
            <person name="Alexander J.E."/>
            <person name="Rich S.A."/>
            <person name="Livny J."/>
            <person name="Vlamakis H."/>
            <person name="Clish C."/>
            <person name="Bullock K."/>
            <person name="Deik A."/>
            <person name="Scott J."/>
            <person name="Pierce K.A."/>
            <person name="Xavier R.J."/>
            <person name="Alm E.J."/>
        </authorList>
    </citation>
    <scope>NUCLEOTIDE SEQUENCE [LARGE SCALE GENOMIC DNA]</scope>
    <source>
        <strain evidence="5 6">BIOML-A106</strain>
    </source>
</reference>
<protein>
    <submittedName>
        <fullName evidence="5">HU family DNA-binding protein</fullName>
    </submittedName>
</protein>
<dbReference type="PANTHER" id="PTHR33175">
    <property type="entry name" value="DNA-BINDING PROTEIN HU"/>
    <property type="match status" value="1"/>
</dbReference>
<dbReference type="EMBL" id="VWEQ01000062">
    <property type="protein sequence ID" value="KAA4746912.1"/>
    <property type="molecule type" value="Genomic_DNA"/>
</dbReference>
<dbReference type="CDD" id="cd13831">
    <property type="entry name" value="HU"/>
    <property type="match status" value="1"/>
</dbReference>
<evidence type="ECO:0000256" key="2">
    <source>
        <dbReference type="ARBA" id="ARBA00023067"/>
    </source>
</evidence>
<gene>
    <name evidence="5" type="ORF">F3B44_23930</name>
</gene>
<accession>A0A642ESR2</accession>
<proteinExistence type="inferred from homology"/>
<evidence type="ECO:0000256" key="3">
    <source>
        <dbReference type="ARBA" id="ARBA00023125"/>
    </source>
</evidence>
<organism evidence="5 6">
    <name type="scientific">Bacteroides fragilis</name>
    <dbReference type="NCBI Taxonomy" id="817"/>
    <lineage>
        <taxon>Bacteria</taxon>
        <taxon>Pseudomonadati</taxon>
        <taxon>Bacteroidota</taxon>
        <taxon>Bacteroidia</taxon>
        <taxon>Bacteroidales</taxon>
        <taxon>Bacteroidaceae</taxon>
        <taxon>Bacteroides</taxon>
    </lineage>
</organism>
<dbReference type="SMART" id="SM00411">
    <property type="entry name" value="BHL"/>
    <property type="match status" value="1"/>
</dbReference>
<dbReference type="GO" id="GO:0030261">
    <property type="term" value="P:chromosome condensation"/>
    <property type="evidence" value="ECO:0007669"/>
    <property type="project" value="UniProtKB-KW"/>
</dbReference>
<dbReference type="RefSeq" id="WP_049129976.1">
    <property type="nucleotide sequence ID" value="NZ_JAFKPR010000004.1"/>
</dbReference>
<evidence type="ECO:0000256" key="1">
    <source>
        <dbReference type="ARBA" id="ARBA00010529"/>
    </source>
</evidence>
<dbReference type="PROSITE" id="PS00045">
    <property type="entry name" value="HISTONE_LIKE"/>
    <property type="match status" value="1"/>
</dbReference>
<comment type="similarity">
    <text evidence="1 4">Belongs to the bacterial histone-like protein family.</text>
</comment>
<name>A0A642ESR2_BACFG</name>
<dbReference type="Gene3D" id="4.10.520.10">
    <property type="entry name" value="IHF-like DNA-binding proteins"/>
    <property type="match status" value="1"/>
</dbReference>
<dbReference type="Pfam" id="PF00216">
    <property type="entry name" value="Bac_DNA_binding"/>
    <property type="match status" value="1"/>
</dbReference>
<dbReference type="AlphaFoldDB" id="A0A642ESR2"/>